<name>A0A8X6LJJ2_TRICU</name>
<keyword evidence="2" id="KW-1185">Reference proteome</keyword>
<reference evidence="1" key="1">
    <citation type="submission" date="2020-07" db="EMBL/GenBank/DDBJ databases">
        <title>Multicomponent nature underlies the extraordinary mechanical properties of spider dragline silk.</title>
        <authorList>
            <person name="Kono N."/>
            <person name="Nakamura H."/>
            <person name="Mori M."/>
            <person name="Yoshida Y."/>
            <person name="Ohtoshi R."/>
            <person name="Malay A.D."/>
            <person name="Moran D.A.P."/>
            <person name="Tomita M."/>
            <person name="Numata K."/>
            <person name="Arakawa K."/>
        </authorList>
    </citation>
    <scope>NUCLEOTIDE SEQUENCE</scope>
</reference>
<sequence>MQFRDDPLLRDHLMEFTATTHSSVLFRQSPTVLFRQSPTVLFRQVPFLPSGPGAGPLPSTDRLLLLGDPSNAFLRRTLTYDAAGQRENPSAASWEAPF</sequence>
<dbReference type="AlphaFoldDB" id="A0A8X6LJJ2"/>
<comment type="caution">
    <text evidence="1">The sequence shown here is derived from an EMBL/GenBank/DDBJ whole genome shotgun (WGS) entry which is preliminary data.</text>
</comment>
<evidence type="ECO:0000313" key="1">
    <source>
        <dbReference type="EMBL" id="GFR10717.1"/>
    </source>
</evidence>
<dbReference type="EMBL" id="BMAO01036439">
    <property type="protein sequence ID" value="GFR10717.1"/>
    <property type="molecule type" value="Genomic_DNA"/>
</dbReference>
<evidence type="ECO:0000313" key="2">
    <source>
        <dbReference type="Proteomes" id="UP000887116"/>
    </source>
</evidence>
<proteinExistence type="predicted"/>
<gene>
    <name evidence="1" type="ORF">TNCT_359491</name>
</gene>
<organism evidence="1 2">
    <name type="scientific">Trichonephila clavata</name>
    <name type="common">Joro spider</name>
    <name type="synonym">Nephila clavata</name>
    <dbReference type="NCBI Taxonomy" id="2740835"/>
    <lineage>
        <taxon>Eukaryota</taxon>
        <taxon>Metazoa</taxon>
        <taxon>Ecdysozoa</taxon>
        <taxon>Arthropoda</taxon>
        <taxon>Chelicerata</taxon>
        <taxon>Arachnida</taxon>
        <taxon>Araneae</taxon>
        <taxon>Araneomorphae</taxon>
        <taxon>Entelegynae</taxon>
        <taxon>Araneoidea</taxon>
        <taxon>Nephilidae</taxon>
        <taxon>Trichonephila</taxon>
    </lineage>
</organism>
<accession>A0A8X6LJJ2</accession>
<dbReference type="Proteomes" id="UP000887116">
    <property type="component" value="Unassembled WGS sequence"/>
</dbReference>
<protein>
    <submittedName>
        <fullName evidence="1">Uncharacterized protein</fullName>
    </submittedName>
</protein>